<evidence type="ECO:0000313" key="1">
    <source>
        <dbReference type="EMBL" id="QQB46914.1"/>
    </source>
</evidence>
<organism evidence="1 2">
    <name type="scientific">Corynebacterium glucuronolyticum</name>
    <dbReference type="NCBI Taxonomy" id="39791"/>
    <lineage>
        <taxon>Bacteria</taxon>
        <taxon>Bacillati</taxon>
        <taxon>Actinomycetota</taxon>
        <taxon>Actinomycetes</taxon>
        <taxon>Mycobacteriales</taxon>
        <taxon>Corynebacteriaceae</taxon>
        <taxon>Corynebacterium</taxon>
    </lineage>
</organism>
<reference evidence="1 2" key="1">
    <citation type="submission" date="2020-12" db="EMBL/GenBank/DDBJ databases">
        <title>FDA dAtabase for Regulatory Grade micrObial Sequences (FDA-ARGOS): Supporting development and validation of Infectious Disease Dx tests.</title>
        <authorList>
            <person name="Sproer C."/>
            <person name="Gronow S."/>
            <person name="Severitt S."/>
            <person name="Schroder I."/>
            <person name="Tallon L."/>
            <person name="Sadzewicz L."/>
            <person name="Zhao X."/>
            <person name="Boylan J."/>
            <person name="Ott S."/>
            <person name="Bowen H."/>
            <person name="Vavikolanu K."/>
            <person name="Mehta A."/>
            <person name="Aluvathingal J."/>
            <person name="Nadendla S."/>
            <person name="Lowell S."/>
            <person name="Myers T."/>
            <person name="Yan Y."/>
            <person name="Sichtig H."/>
        </authorList>
    </citation>
    <scope>NUCLEOTIDE SEQUENCE [LARGE SCALE GENOMIC DNA]</scope>
    <source>
        <strain evidence="1 2">FDAARGOS_1053</strain>
    </source>
</reference>
<dbReference type="Proteomes" id="UP000596145">
    <property type="component" value="Chromosome"/>
</dbReference>
<evidence type="ECO:0000313" key="2">
    <source>
        <dbReference type="Proteomes" id="UP000596145"/>
    </source>
</evidence>
<name>A0A7T4EGF2_9CORY</name>
<dbReference type="RefSeq" id="WP_198481457.1">
    <property type="nucleotide sequence ID" value="NZ_CP066007.1"/>
</dbReference>
<protein>
    <submittedName>
        <fullName evidence="1">Uncharacterized protein</fullName>
    </submittedName>
</protein>
<dbReference type="GeneID" id="92761307"/>
<dbReference type="EMBL" id="CP066007">
    <property type="protein sequence ID" value="QQB46914.1"/>
    <property type="molecule type" value="Genomic_DNA"/>
</dbReference>
<proteinExistence type="predicted"/>
<dbReference type="AlphaFoldDB" id="A0A7T4EGF2"/>
<sequence>MNLDFLTDAFVTYSSDGIGKAIADVIRALYHVLFPANADAPHTLPPIE</sequence>
<gene>
    <name evidence="1" type="ORF">I6I10_03050</name>
</gene>
<accession>A0A7T4EGF2</accession>